<dbReference type="Pfam" id="PF24803">
    <property type="entry name" value="DUF7704"/>
    <property type="match status" value="1"/>
</dbReference>
<keyword evidence="1" id="KW-0812">Transmembrane</keyword>
<sequence>MKSSPVLKGFYKLLFLYLEPISTFLPAIMIYGAPGAHWFHHELIPDGSPVPPPGFLDPRSTMAVWQLANCYLLLGMLEGLGLRAVLKALPDNLVAQERLVGATLLAMAIADITHILATWFALPSDLQYNFAAWNGTTHGNITAVVFLFIARVSWFQGVGRKRYWYGQKKSSGKVKST</sequence>
<dbReference type="Proteomes" id="UP001212997">
    <property type="component" value="Unassembled WGS sequence"/>
</dbReference>
<feature type="transmembrane region" description="Helical" evidence="1">
    <location>
        <begin position="63"/>
        <end position="86"/>
    </location>
</feature>
<comment type="caution">
    <text evidence="3">The sequence shown here is derived from an EMBL/GenBank/DDBJ whole genome shotgun (WGS) entry which is preliminary data.</text>
</comment>
<dbReference type="AlphaFoldDB" id="A0AAD5YCI5"/>
<gene>
    <name evidence="3" type="ORF">NLI96_g12312</name>
</gene>
<protein>
    <recommendedName>
        <fullName evidence="2">DUF7704 domain-containing protein</fullName>
    </recommendedName>
</protein>
<dbReference type="EMBL" id="JANAWD010001002">
    <property type="protein sequence ID" value="KAJ3474688.1"/>
    <property type="molecule type" value="Genomic_DNA"/>
</dbReference>
<proteinExistence type="predicted"/>
<feature type="domain" description="DUF7704" evidence="2">
    <location>
        <begin position="6"/>
        <end position="159"/>
    </location>
</feature>
<keyword evidence="4" id="KW-1185">Reference proteome</keyword>
<feature type="transmembrane region" description="Helical" evidence="1">
    <location>
        <begin position="12"/>
        <end position="33"/>
    </location>
</feature>
<organism evidence="3 4">
    <name type="scientific">Meripilus lineatus</name>
    <dbReference type="NCBI Taxonomy" id="2056292"/>
    <lineage>
        <taxon>Eukaryota</taxon>
        <taxon>Fungi</taxon>
        <taxon>Dikarya</taxon>
        <taxon>Basidiomycota</taxon>
        <taxon>Agaricomycotina</taxon>
        <taxon>Agaricomycetes</taxon>
        <taxon>Polyporales</taxon>
        <taxon>Meripilaceae</taxon>
        <taxon>Meripilus</taxon>
    </lineage>
</organism>
<dbReference type="PANTHER" id="PTHR37019">
    <property type="entry name" value="CHROMOSOME 1, WHOLE GENOME SHOTGUN SEQUENCE"/>
    <property type="match status" value="1"/>
</dbReference>
<dbReference type="PANTHER" id="PTHR37019:SF2">
    <property type="entry name" value="EXPERA DOMAIN-CONTAINING PROTEIN"/>
    <property type="match status" value="1"/>
</dbReference>
<evidence type="ECO:0000256" key="1">
    <source>
        <dbReference type="SAM" id="Phobius"/>
    </source>
</evidence>
<dbReference type="InterPro" id="IPR056121">
    <property type="entry name" value="DUF7704"/>
</dbReference>
<keyword evidence="1" id="KW-0472">Membrane</keyword>
<reference evidence="3" key="1">
    <citation type="submission" date="2022-07" db="EMBL/GenBank/DDBJ databases">
        <title>Genome Sequence of Physisporinus lineatus.</title>
        <authorList>
            <person name="Buettner E."/>
        </authorList>
    </citation>
    <scope>NUCLEOTIDE SEQUENCE</scope>
    <source>
        <strain evidence="3">VT162</strain>
    </source>
</reference>
<evidence type="ECO:0000313" key="4">
    <source>
        <dbReference type="Proteomes" id="UP001212997"/>
    </source>
</evidence>
<evidence type="ECO:0000313" key="3">
    <source>
        <dbReference type="EMBL" id="KAJ3474688.1"/>
    </source>
</evidence>
<name>A0AAD5YCI5_9APHY</name>
<feature type="transmembrane region" description="Helical" evidence="1">
    <location>
        <begin position="98"/>
        <end position="121"/>
    </location>
</feature>
<keyword evidence="1" id="KW-1133">Transmembrane helix</keyword>
<feature type="transmembrane region" description="Helical" evidence="1">
    <location>
        <begin position="141"/>
        <end position="159"/>
    </location>
</feature>
<evidence type="ECO:0000259" key="2">
    <source>
        <dbReference type="Pfam" id="PF24803"/>
    </source>
</evidence>
<accession>A0AAD5YCI5</accession>